<dbReference type="Proteomes" id="UP001194468">
    <property type="component" value="Unassembled WGS sequence"/>
</dbReference>
<reference evidence="1" key="1">
    <citation type="submission" date="2019-10" db="EMBL/GenBank/DDBJ databases">
        <authorList>
            <consortium name="DOE Joint Genome Institute"/>
            <person name="Kuo A."/>
            <person name="Miyauchi S."/>
            <person name="Kiss E."/>
            <person name="Drula E."/>
            <person name="Kohler A."/>
            <person name="Sanchez-Garcia M."/>
            <person name="Andreopoulos B."/>
            <person name="Barry K.W."/>
            <person name="Bonito G."/>
            <person name="Buee M."/>
            <person name="Carver A."/>
            <person name="Chen C."/>
            <person name="Cichocki N."/>
            <person name="Clum A."/>
            <person name="Culley D."/>
            <person name="Crous P.W."/>
            <person name="Fauchery L."/>
            <person name="Girlanda M."/>
            <person name="Hayes R."/>
            <person name="Keri Z."/>
            <person name="LaButti K."/>
            <person name="Lipzen A."/>
            <person name="Lombard V."/>
            <person name="Magnuson J."/>
            <person name="Maillard F."/>
            <person name="Morin E."/>
            <person name="Murat C."/>
            <person name="Nolan M."/>
            <person name="Ohm R."/>
            <person name="Pangilinan J."/>
            <person name="Pereira M."/>
            <person name="Perotto S."/>
            <person name="Peter M."/>
            <person name="Riley R."/>
            <person name="Sitrit Y."/>
            <person name="Stielow B."/>
            <person name="Szollosi G."/>
            <person name="Zifcakova L."/>
            <person name="Stursova M."/>
            <person name="Spatafora J.W."/>
            <person name="Tedersoo L."/>
            <person name="Vaario L.-M."/>
            <person name="Yamada A."/>
            <person name="Yan M."/>
            <person name="Wang P."/>
            <person name="Xu J."/>
            <person name="Bruns T."/>
            <person name="Baldrian P."/>
            <person name="Vilgalys R."/>
            <person name="Henrissat B."/>
            <person name="Grigoriev I.V."/>
            <person name="Hibbett D."/>
            <person name="Nagy L.G."/>
            <person name="Martin F.M."/>
        </authorList>
    </citation>
    <scope>NUCLEOTIDE SEQUENCE</scope>
    <source>
        <strain evidence="1">BED1</strain>
    </source>
</reference>
<keyword evidence="2" id="KW-1185">Reference proteome</keyword>
<accession>A0AAD4BXH0</accession>
<evidence type="ECO:0000313" key="2">
    <source>
        <dbReference type="Proteomes" id="UP001194468"/>
    </source>
</evidence>
<dbReference type="AlphaFoldDB" id="A0AAD4BXH0"/>
<evidence type="ECO:0000313" key="1">
    <source>
        <dbReference type="EMBL" id="KAF8441682.1"/>
    </source>
</evidence>
<reference evidence="1" key="2">
    <citation type="journal article" date="2020" name="Nat. Commun.">
        <title>Large-scale genome sequencing of mycorrhizal fungi provides insights into the early evolution of symbiotic traits.</title>
        <authorList>
            <person name="Miyauchi S."/>
            <person name="Kiss E."/>
            <person name="Kuo A."/>
            <person name="Drula E."/>
            <person name="Kohler A."/>
            <person name="Sanchez-Garcia M."/>
            <person name="Morin E."/>
            <person name="Andreopoulos B."/>
            <person name="Barry K.W."/>
            <person name="Bonito G."/>
            <person name="Buee M."/>
            <person name="Carver A."/>
            <person name="Chen C."/>
            <person name="Cichocki N."/>
            <person name="Clum A."/>
            <person name="Culley D."/>
            <person name="Crous P.W."/>
            <person name="Fauchery L."/>
            <person name="Girlanda M."/>
            <person name="Hayes R.D."/>
            <person name="Keri Z."/>
            <person name="LaButti K."/>
            <person name="Lipzen A."/>
            <person name="Lombard V."/>
            <person name="Magnuson J."/>
            <person name="Maillard F."/>
            <person name="Murat C."/>
            <person name="Nolan M."/>
            <person name="Ohm R.A."/>
            <person name="Pangilinan J."/>
            <person name="Pereira M.F."/>
            <person name="Perotto S."/>
            <person name="Peter M."/>
            <person name="Pfister S."/>
            <person name="Riley R."/>
            <person name="Sitrit Y."/>
            <person name="Stielow J.B."/>
            <person name="Szollosi G."/>
            <person name="Zifcakova L."/>
            <person name="Stursova M."/>
            <person name="Spatafora J.W."/>
            <person name="Tedersoo L."/>
            <person name="Vaario L.M."/>
            <person name="Yamada A."/>
            <person name="Yan M."/>
            <person name="Wang P."/>
            <person name="Xu J."/>
            <person name="Bruns T."/>
            <person name="Baldrian P."/>
            <person name="Vilgalys R."/>
            <person name="Dunand C."/>
            <person name="Henrissat B."/>
            <person name="Grigoriev I.V."/>
            <person name="Hibbett D."/>
            <person name="Nagy L.G."/>
            <person name="Martin F.M."/>
        </authorList>
    </citation>
    <scope>NUCLEOTIDE SEQUENCE</scope>
    <source>
        <strain evidence="1">BED1</strain>
    </source>
</reference>
<comment type="caution">
    <text evidence="1">The sequence shown here is derived from an EMBL/GenBank/DDBJ whole genome shotgun (WGS) entry which is preliminary data.</text>
</comment>
<sequence length="124" mass="14323">MPLHPIMITISLGATCLHRTRSKRQIRTYIARPPLSDDKPFFGTSQSPSFRVVKGIELYHKAELPDTHQLRQKGIAIPRRIQYSYTIHAPLPLFRMFRIPPARVHVTLDTALISEKHSERQDSK</sequence>
<protein>
    <submittedName>
        <fullName evidence="1">Uncharacterized protein</fullName>
    </submittedName>
</protein>
<proteinExistence type="predicted"/>
<dbReference type="EMBL" id="WHUW01000010">
    <property type="protein sequence ID" value="KAF8441682.1"/>
    <property type="molecule type" value="Genomic_DNA"/>
</dbReference>
<name>A0AAD4BXH0_BOLED</name>
<gene>
    <name evidence="1" type="ORF">L210DRAFT_438563</name>
</gene>
<organism evidence="1 2">
    <name type="scientific">Boletus edulis BED1</name>
    <dbReference type="NCBI Taxonomy" id="1328754"/>
    <lineage>
        <taxon>Eukaryota</taxon>
        <taxon>Fungi</taxon>
        <taxon>Dikarya</taxon>
        <taxon>Basidiomycota</taxon>
        <taxon>Agaricomycotina</taxon>
        <taxon>Agaricomycetes</taxon>
        <taxon>Agaricomycetidae</taxon>
        <taxon>Boletales</taxon>
        <taxon>Boletineae</taxon>
        <taxon>Boletaceae</taxon>
        <taxon>Boletoideae</taxon>
        <taxon>Boletus</taxon>
    </lineage>
</organism>